<dbReference type="Proteomes" id="UP000403266">
    <property type="component" value="Unassembled WGS sequence"/>
</dbReference>
<accession>A0A5N7MWS2</accession>
<feature type="region of interest" description="Disordered" evidence="1">
    <location>
        <begin position="50"/>
        <end position="69"/>
    </location>
</feature>
<gene>
    <name evidence="3" type="ORF">FS320_42775</name>
</gene>
<evidence type="ECO:0000256" key="1">
    <source>
        <dbReference type="SAM" id="MobiDB-lite"/>
    </source>
</evidence>
<dbReference type="EMBL" id="VOSK01000676">
    <property type="protein sequence ID" value="MPR31412.1"/>
    <property type="molecule type" value="Genomic_DNA"/>
</dbReference>
<dbReference type="RefSeq" id="WP_152718570.1">
    <property type="nucleotide sequence ID" value="NZ_VOSJ01000724.1"/>
</dbReference>
<feature type="chain" id="PRO_5030135832" description="DUF2946 domain-containing protein" evidence="2">
    <location>
        <begin position="22"/>
        <end position="124"/>
    </location>
</feature>
<sequence>MRKFTLAIAVAAGFAATPVLACPMHQAAAQTMGSTAAVSPMMCATPTATAQAQQPGQMTQPTAPGQSTGSMCPCCRNMAMMQPQPGQPGGMQDIPGMRSMPDMQQGAPTSPPASSPAPETPRPN</sequence>
<feature type="region of interest" description="Disordered" evidence="1">
    <location>
        <begin position="82"/>
        <end position="124"/>
    </location>
</feature>
<keyword evidence="2" id="KW-0732">Signal</keyword>
<feature type="signal peptide" evidence="2">
    <location>
        <begin position="1"/>
        <end position="21"/>
    </location>
</feature>
<proteinExistence type="predicted"/>
<dbReference type="AlphaFoldDB" id="A0A5N7MWS2"/>
<evidence type="ECO:0008006" key="5">
    <source>
        <dbReference type="Google" id="ProtNLM"/>
    </source>
</evidence>
<name>A0A5N7MWS2_9HYPH</name>
<comment type="caution">
    <text evidence="3">The sequence shown here is derived from an EMBL/GenBank/DDBJ whole genome shotgun (WGS) entry which is preliminary data.</text>
</comment>
<evidence type="ECO:0000313" key="3">
    <source>
        <dbReference type="EMBL" id="MPR31412.1"/>
    </source>
</evidence>
<keyword evidence="4" id="KW-1185">Reference proteome</keyword>
<organism evidence="3 4">
    <name type="scientific">Microvirga tunisiensis</name>
    <dbReference type="NCBI Taxonomy" id="2108360"/>
    <lineage>
        <taxon>Bacteria</taxon>
        <taxon>Pseudomonadati</taxon>
        <taxon>Pseudomonadota</taxon>
        <taxon>Alphaproteobacteria</taxon>
        <taxon>Hyphomicrobiales</taxon>
        <taxon>Methylobacteriaceae</taxon>
        <taxon>Microvirga</taxon>
    </lineage>
</organism>
<feature type="compositionally biased region" description="Low complexity" evidence="1">
    <location>
        <begin position="82"/>
        <end position="97"/>
    </location>
</feature>
<evidence type="ECO:0000313" key="4">
    <source>
        <dbReference type="Proteomes" id="UP000403266"/>
    </source>
</evidence>
<feature type="compositionally biased region" description="Low complexity" evidence="1">
    <location>
        <begin position="50"/>
        <end position="64"/>
    </location>
</feature>
<protein>
    <recommendedName>
        <fullName evidence="5">DUF2946 domain-containing protein</fullName>
    </recommendedName>
</protein>
<feature type="compositionally biased region" description="Pro residues" evidence="1">
    <location>
        <begin position="109"/>
        <end position="124"/>
    </location>
</feature>
<evidence type="ECO:0000256" key="2">
    <source>
        <dbReference type="SAM" id="SignalP"/>
    </source>
</evidence>
<reference evidence="3 4" key="1">
    <citation type="journal article" date="2019" name="Syst. Appl. Microbiol.">
        <title>Microvirga tunisiensis sp. nov., a root nodule symbiotic bacterium isolated from Lupinus micranthus and L. luteus grown in Northern Tunisia.</title>
        <authorList>
            <person name="Msaddak A."/>
            <person name="Rejili M."/>
            <person name="Duran D."/>
            <person name="Mars M."/>
            <person name="Palacios J.M."/>
            <person name="Ruiz-Argueso T."/>
            <person name="Rey L."/>
            <person name="Imperial J."/>
        </authorList>
    </citation>
    <scope>NUCLEOTIDE SEQUENCE [LARGE SCALE GENOMIC DNA]</scope>
    <source>
        <strain evidence="3 4">Lmie10</strain>
    </source>
</reference>